<dbReference type="eggNOG" id="COG1302">
    <property type="taxonomic scope" value="Bacteria"/>
</dbReference>
<protein>
    <submittedName>
        <fullName evidence="1">Uncharacterized protein</fullName>
    </submittedName>
</protein>
<reference evidence="1 2" key="2">
    <citation type="submission" date="2008-10" db="EMBL/GenBank/DDBJ databases">
        <title>Draft genome sequence of Clostridium hiranonis (DSM 13275).</title>
        <authorList>
            <person name="Sudarsanam P."/>
            <person name="Ley R."/>
            <person name="Guruge J."/>
            <person name="Turnbaugh P.J."/>
            <person name="Mahowald M."/>
            <person name="Liep D."/>
            <person name="Gordon J."/>
        </authorList>
    </citation>
    <scope>NUCLEOTIDE SEQUENCE [LARGE SCALE GENOMIC DNA]</scope>
    <source>
        <strain evidence="1 2">DSM 13275</strain>
    </source>
</reference>
<proteinExistence type="predicted"/>
<accession>B6FVZ5</accession>
<evidence type="ECO:0000313" key="2">
    <source>
        <dbReference type="Proteomes" id="UP000003178"/>
    </source>
</evidence>
<reference evidence="1 2" key="1">
    <citation type="submission" date="2008-09" db="EMBL/GenBank/DDBJ databases">
        <authorList>
            <person name="Fulton L."/>
            <person name="Clifton S."/>
            <person name="Fulton B."/>
            <person name="Xu J."/>
            <person name="Minx P."/>
            <person name="Pepin K.H."/>
            <person name="Johnson M."/>
            <person name="Thiruvilangam P."/>
            <person name="Bhonagiri V."/>
            <person name="Nash W.E."/>
            <person name="Mardis E.R."/>
            <person name="Wilson R.K."/>
        </authorList>
    </citation>
    <scope>NUCLEOTIDE SEQUENCE [LARGE SCALE GENOMIC DNA]</scope>
    <source>
        <strain evidence="1 2">DSM 13275</strain>
    </source>
</reference>
<dbReference type="Proteomes" id="UP000003178">
    <property type="component" value="Unassembled WGS sequence"/>
</dbReference>
<dbReference type="InterPro" id="IPR027417">
    <property type="entry name" value="P-loop_NTPase"/>
</dbReference>
<sequence>MKTISKKAAILLKIYVLIGKSGTGKSYKSLELACENNIDYIIDDGLLIYKGQIIAGVSAKQSQTKMEAVRRAVFSDINHRESVKKKINDLDINRILVLGTSLKMVKKICAALELGNIYEIIDINDISTDYEIRKAIESRKKGNHIIPVPTVEIKKRINGLRINPLRRFFMTSNKEAKILEKTVIRPAFSYMGKFYIAPEVLNQIIKYTISKDTHISRINRISIDNSNGKIKIKVSVNIRNLDAFGSLKNTQHNIKRNVEEMTLINVDRIDFYINKIKDK</sequence>
<dbReference type="HOGENOM" id="CLU_056712_0_0_9"/>
<dbReference type="EMBL" id="ABWP01000003">
    <property type="protein sequence ID" value="EEA86273.1"/>
    <property type="molecule type" value="Genomic_DNA"/>
</dbReference>
<evidence type="ECO:0000313" key="1">
    <source>
        <dbReference type="EMBL" id="EEA86273.1"/>
    </source>
</evidence>
<organism evidence="1 2">
    <name type="scientific">Peptacetobacter hiranonis (strain DSM 13275 / JCM 10541 / KCTC 15199 / TO-931)</name>
    <name type="common">Clostridium hiranonis</name>
    <dbReference type="NCBI Taxonomy" id="500633"/>
    <lineage>
        <taxon>Bacteria</taxon>
        <taxon>Bacillati</taxon>
        <taxon>Bacillota</taxon>
        <taxon>Clostridia</taxon>
        <taxon>Peptostreptococcales</taxon>
        <taxon>Peptostreptococcaceae</taxon>
        <taxon>Peptacetobacter</taxon>
    </lineage>
</organism>
<comment type="caution">
    <text evidence="1">The sequence shown here is derived from an EMBL/GenBank/DDBJ whole genome shotgun (WGS) entry which is preliminary data.</text>
</comment>
<gene>
    <name evidence="1" type="ORF">CLOHIR_00044</name>
</gene>
<dbReference type="Gene3D" id="3.40.50.300">
    <property type="entry name" value="P-loop containing nucleotide triphosphate hydrolases"/>
    <property type="match status" value="1"/>
</dbReference>
<dbReference type="AlphaFoldDB" id="B6FVZ5"/>
<name>B6FVZ5_PEPHT</name>
<keyword evidence="2" id="KW-1185">Reference proteome</keyword>
<dbReference type="STRING" id="500633.CLOHIR_00044"/>